<proteinExistence type="predicted"/>
<dbReference type="SMART" id="SM00646">
    <property type="entry name" value="Ami_3"/>
    <property type="match status" value="1"/>
</dbReference>
<dbReference type="Proteomes" id="UP000546031">
    <property type="component" value="Unassembled WGS sequence"/>
</dbReference>
<protein>
    <recommendedName>
        <fullName evidence="2">N-acetylmuramoyl-L-alanine amidase</fullName>
        <ecNumber evidence="2">3.5.1.28</ecNumber>
    </recommendedName>
</protein>
<reference evidence="5 6" key="1">
    <citation type="submission" date="2020-06" db="EMBL/GenBank/DDBJ databases">
        <title>Altererythrobacter lutimaris sp. nov., a marine bacterium isolated from a tidal flat.</title>
        <authorList>
            <person name="Kim D."/>
            <person name="Yoo Y."/>
            <person name="Kim J.-J."/>
        </authorList>
    </citation>
    <scope>NUCLEOTIDE SEQUENCE [LARGE SCALE GENOMIC DNA]</scope>
    <source>
        <strain evidence="5 6">JGD-16</strain>
    </source>
</reference>
<comment type="catalytic activity">
    <reaction evidence="1">
        <text>Hydrolyzes the link between N-acetylmuramoyl residues and L-amino acid residues in certain cell-wall glycopeptides.</text>
        <dbReference type="EC" id="3.5.1.28"/>
    </reaction>
</comment>
<dbReference type="AlphaFoldDB" id="A0A850H8T6"/>
<keyword evidence="3" id="KW-0378">Hydrolase</keyword>
<evidence type="ECO:0000256" key="1">
    <source>
        <dbReference type="ARBA" id="ARBA00001561"/>
    </source>
</evidence>
<organism evidence="5 6">
    <name type="scientific">Altererythrobacter lutimaris</name>
    <dbReference type="NCBI Taxonomy" id="2743979"/>
    <lineage>
        <taxon>Bacteria</taxon>
        <taxon>Pseudomonadati</taxon>
        <taxon>Pseudomonadota</taxon>
        <taxon>Alphaproteobacteria</taxon>
        <taxon>Sphingomonadales</taxon>
        <taxon>Erythrobacteraceae</taxon>
        <taxon>Altererythrobacter</taxon>
    </lineage>
</organism>
<dbReference type="GO" id="GO:0030288">
    <property type="term" value="C:outer membrane-bounded periplasmic space"/>
    <property type="evidence" value="ECO:0007669"/>
    <property type="project" value="TreeGrafter"/>
</dbReference>
<feature type="domain" description="MurNAc-LAA" evidence="4">
    <location>
        <begin position="128"/>
        <end position="283"/>
    </location>
</feature>
<dbReference type="EMBL" id="JABWTA010000001">
    <property type="protein sequence ID" value="NVE93930.1"/>
    <property type="molecule type" value="Genomic_DNA"/>
</dbReference>
<dbReference type="RefSeq" id="WP_176272258.1">
    <property type="nucleotide sequence ID" value="NZ_JABWTA010000001.1"/>
</dbReference>
<evidence type="ECO:0000256" key="3">
    <source>
        <dbReference type="ARBA" id="ARBA00022801"/>
    </source>
</evidence>
<sequence>MSLRTFLAVVILLPIVLIGGLMALNIKVPVPELGRDYVVRVALGETTEIGLPDIAGPNDPDAPLVVIDAGHGGRDPGAVGGSTSAPIREKDVVLGIALKLREELLDLGGIRVALTRDDDSFLTLSERPNLARRMNADVFVSIHADSAGEGAEAAGASIYTLSQRATSAAAARFARRENDADRLNGLELEGEDADVNAILVELSQRRAKEEALELASLIRREGRGRLDFHPQTLRGADLVVLRTPDMPSILFEAGFLTNPNEAERLSSEEGQEAAAESLARAIQVYFVRQGLN</sequence>
<dbReference type="InterPro" id="IPR050695">
    <property type="entry name" value="N-acetylmuramoyl_amidase_3"/>
</dbReference>
<gene>
    <name evidence="5" type="ORF">HUO12_03360</name>
</gene>
<dbReference type="PANTHER" id="PTHR30404:SF0">
    <property type="entry name" value="N-ACETYLMURAMOYL-L-ALANINE AMIDASE AMIC"/>
    <property type="match status" value="1"/>
</dbReference>
<accession>A0A850H8T6</accession>
<evidence type="ECO:0000313" key="6">
    <source>
        <dbReference type="Proteomes" id="UP000546031"/>
    </source>
</evidence>
<dbReference type="CDD" id="cd02696">
    <property type="entry name" value="MurNAc-LAA"/>
    <property type="match status" value="1"/>
</dbReference>
<evidence type="ECO:0000313" key="5">
    <source>
        <dbReference type="EMBL" id="NVE93930.1"/>
    </source>
</evidence>
<dbReference type="InterPro" id="IPR002508">
    <property type="entry name" value="MurNAc-LAA_cat"/>
</dbReference>
<comment type="caution">
    <text evidence="5">The sequence shown here is derived from an EMBL/GenBank/DDBJ whole genome shotgun (WGS) entry which is preliminary data.</text>
</comment>
<evidence type="ECO:0000259" key="4">
    <source>
        <dbReference type="SMART" id="SM00646"/>
    </source>
</evidence>
<dbReference type="SUPFAM" id="SSF53187">
    <property type="entry name" value="Zn-dependent exopeptidases"/>
    <property type="match status" value="1"/>
</dbReference>
<dbReference type="Pfam" id="PF01520">
    <property type="entry name" value="Amidase_3"/>
    <property type="match status" value="1"/>
</dbReference>
<keyword evidence="6" id="KW-1185">Reference proteome</keyword>
<name>A0A850H8T6_9SPHN</name>
<dbReference type="PANTHER" id="PTHR30404">
    <property type="entry name" value="N-ACETYLMURAMOYL-L-ALANINE AMIDASE"/>
    <property type="match status" value="1"/>
</dbReference>
<dbReference type="Gene3D" id="3.40.630.40">
    <property type="entry name" value="Zn-dependent exopeptidases"/>
    <property type="match status" value="1"/>
</dbReference>
<dbReference type="EC" id="3.5.1.28" evidence="2"/>
<dbReference type="GO" id="GO:0008745">
    <property type="term" value="F:N-acetylmuramoyl-L-alanine amidase activity"/>
    <property type="evidence" value="ECO:0007669"/>
    <property type="project" value="UniProtKB-EC"/>
</dbReference>
<dbReference type="GO" id="GO:0009253">
    <property type="term" value="P:peptidoglycan catabolic process"/>
    <property type="evidence" value="ECO:0007669"/>
    <property type="project" value="InterPro"/>
</dbReference>
<evidence type="ECO:0000256" key="2">
    <source>
        <dbReference type="ARBA" id="ARBA00011901"/>
    </source>
</evidence>